<keyword evidence="6 8" id="KW-0456">Lyase</keyword>
<evidence type="ECO:0000256" key="7">
    <source>
        <dbReference type="ARBA" id="ARBA00049047"/>
    </source>
</evidence>
<dbReference type="InterPro" id="IPR013785">
    <property type="entry name" value="Aldolase_TIM"/>
</dbReference>
<comment type="pathway">
    <text evidence="1 8">Amino-acid biosynthesis; L-tryptophan biosynthesis; L-tryptophan from chorismate: step 5/5.</text>
</comment>
<protein>
    <recommendedName>
        <fullName evidence="8">Tryptophan synthase alpha chain</fullName>
        <ecNumber evidence="8">4.2.1.20</ecNumber>
    </recommendedName>
</protein>
<organism evidence="10 11">
    <name type="scientific">Psychroflexus sediminis</name>
    <dbReference type="NCBI Taxonomy" id="470826"/>
    <lineage>
        <taxon>Bacteria</taxon>
        <taxon>Pseudomonadati</taxon>
        <taxon>Bacteroidota</taxon>
        <taxon>Flavobacteriia</taxon>
        <taxon>Flavobacteriales</taxon>
        <taxon>Flavobacteriaceae</taxon>
        <taxon>Psychroflexus</taxon>
    </lineage>
</organism>
<comment type="function">
    <text evidence="8">The alpha subunit is responsible for the aldol cleavage of indoleglycerol phosphate to indole and glyceraldehyde 3-phosphate.</text>
</comment>
<gene>
    <name evidence="8" type="primary">trpA</name>
    <name evidence="10" type="ORF">SAMN04488027_1252</name>
</gene>
<dbReference type="OrthoDB" id="9804578at2"/>
<evidence type="ECO:0000256" key="2">
    <source>
        <dbReference type="ARBA" id="ARBA00011270"/>
    </source>
</evidence>
<comment type="catalytic activity">
    <reaction evidence="7 8">
        <text>(1S,2R)-1-C-(indol-3-yl)glycerol 3-phosphate + L-serine = D-glyceraldehyde 3-phosphate + L-tryptophan + H2O</text>
        <dbReference type="Rhea" id="RHEA:10532"/>
        <dbReference type="ChEBI" id="CHEBI:15377"/>
        <dbReference type="ChEBI" id="CHEBI:33384"/>
        <dbReference type="ChEBI" id="CHEBI:57912"/>
        <dbReference type="ChEBI" id="CHEBI:58866"/>
        <dbReference type="ChEBI" id="CHEBI:59776"/>
        <dbReference type="EC" id="4.2.1.20"/>
    </reaction>
</comment>
<evidence type="ECO:0000313" key="10">
    <source>
        <dbReference type="EMBL" id="SDH07588.1"/>
    </source>
</evidence>
<keyword evidence="4 8" id="KW-0822">Tryptophan biosynthesis</keyword>
<dbReference type="PROSITE" id="PS00167">
    <property type="entry name" value="TRP_SYNTHASE_ALPHA"/>
    <property type="match status" value="1"/>
</dbReference>
<comment type="subunit">
    <text evidence="2 8">Tetramer of two alpha and two beta chains.</text>
</comment>
<reference evidence="10 11" key="1">
    <citation type="submission" date="2016-10" db="EMBL/GenBank/DDBJ databases">
        <authorList>
            <person name="de Groot N.N."/>
        </authorList>
    </citation>
    <scope>NUCLEOTIDE SEQUENCE [LARGE SCALE GENOMIC DNA]</scope>
    <source>
        <strain evidence="10 11">DSM 19803</strain>
    </source>
</reference>
<evidence type="ECO:0000313" key="11">
    <source>
        <dbReference type="Proteomes" id="UP000199296"/>
    </source>
</evidence>
<evidence type="ECO:0000256" key="8">
    <source>
        <dbReference type="HAMAP-Rule" id="MF_00131"/>
    </source>
</evidence>
<keyword evidence="3 8" id="KW-0028">Amino-acid biosynthesis</keyword>
<sequence>MNRINKALAQDKKLISIYFTAGYPQLEDTTEVIKRLADAGTDVIEIGLPYSDPLADGPVIQKSSEQALRNGMSSQKLFQQLQGIREEVDIPLIVMGYFNAMLQFGVEQFCKECEAIGIDGIIMPDLPIDIFERDYKALFETHGLKFVPLITPETSEERIQTIDALGDSFVYMVSSSSTTGGEKGFGEEAMSYFKRISDMHLSNKLMVGFGIKDALSFEQASRYTSGCIIGSEFIRRLTNEGMEGIEPFIKSLN</sequence>
<dbReference type="UniPathway" id="UPA00035">
    <property type="reaction ID" value="UER00044"/>
</dbReference>
<dbReference type="GO" id="GO:0004834">
    <property type="term" value="F:tryptophan synthase activity"/>
    <property type="evidence" value="ECO:0007669"/>
    <property type="project" value="UniProtKB-UniRule"/>
</dbReference>
<evidence type="ECO:0000256" key="1">
    <source>
        <dbReference type="ARBA" id="ARBA00004733"/>
    </source>
</evidence>
<dbReference type="EMBL" id="FNCW01000025">
    <property type="protein sequence ID" value="SDH07588.1"/>
    <property type="molecule type" value="Genomic_DNA"/>
</dbReference>
<dbReference type="PANTHER" id="PTHR43406:SF1">
    <property type="entry name" value="TRYPTOPHAN SYNTHASE ALPHA CHAIN, CHLOROPLASTIC"/>
    <property type="match status" value="1"/>
</dbReference>
<dbReference type="Gene3D" id="3.20.20.70">
    <property type="entry name" value="Aldolase class I"/>
    <property type="match status" value="1"/>
</dbReference>
<proteinExistence type="inferred from homology"/>
<name>A0A1G7ZFW3_9FLAO</name>
<keyword evidence="5 8" id="KW-0057">Aromatic amino acid biosynthesis</keyword>
<dbReference type="RefSeq" id="WP_093370448.1">
    <property type="nucleotide sequence ID" value="NZ_FNCW01000025.1"/>
</dbReference>
<dbReference type="NCBIfam" id="TIGR00262">
    <property type="entry name" value="trpA"/>
    <property type="match status" value="1"/>
</dbReference>
<dbReference type="InterPro" id="IPR011060">
    <property type="entry name" value="RibuloseP-bd_barrel"/>
</dbReference>
<feature type="active site" description="Proton acceptor" evidence="8">
    <location>
        <position position="56"/>
    </location>
</feature>
<dbReference type="InterPro" id="IPR002028">
    <property type="entry name" value="Trp_synthase_suA"/>
</dbReference>
<dbReference type="CDD" id="cd04724">
    <property type="entry name" value="Tryptophan_synthase_alpha"/>
    <property type="match status" value="1"/>
</dbReference>
<evidence type="ECO:0000256" key="3">
    <source>
        <dbReference type="ARBA" id="ARBA00022605"/>
    </source>
</evidence>
<evidence type="ECO:0000256" key="9">
    <source>
        <dbReference type="RuleBase" id="RU003662"/>
    </source>
</evidence>
<dbReference type="InterPro" id="IPR018204">
    <property type="entry name" value="Trp_synthase_alpha_AS"/>
</dbReference>
<evidence type="ECO:0000256" key="4">
    <source>
        <dbReference type="ARBA" id="ARBA00022822"/>
    </source>
</evidence>
<feature type="active site" description="Proton acceptor" evidence="8">
    <location>
        <position position="45"/>
    </location>
</feature>
<dbReference type="Pfam" id="PF00290">
    <property type="entry name" value="Trp_syntA"/>
    <property type="match status" value="1"/>
</dbReference>
<dbReference type="HAMAP" id="MF_00131">
    <property type="entry name" value="Trp_synth_alpha"/>
    <property type="match status" value="1"/>
</dbReference>
<evidence type="ECO:0000256" key="5">
    <source>
        <dbReference type="ARBA" id="ARBA00023141"/>
    </source>
</evidence>
<comment type="similarity">
    <text evidence="8 9">Belongs to the TrpA family.</text>
</comment>
<dbReference type="PANTHER" id="PTHR43406">
    <property type="entry name" value="TRYPTOPHAN SYNTHASE, ALPHA CHAIN"/>
    <property type="match status" value="1"/>
</dbReference>
<dbReference type="STRING" id="470826.SAMN04488027_1252"/>
<dbReference type="GO" id="GO:0005829">
    <property type="term" value="C:cytosol"/>
    <property type="evidence" value="ECO:0007669"/>
    <property type="project" value="TreeGrafter"/>
</dbReference>
<dbReference type="AlphaFoldDB" id="A0A1G7ZFW3"/>
<dbReference type="EC" id="4.2.1.20" evidence="8"/>
<evidence type="ECO:0000256" key="6">
    <source>
        <dbReference type="ARBA" id="ARBA00023239"/>
    </source>
</evidence>
<accession>A0A1G7ZFW3</accession>
<dbReference type="SUPFAM" id="SSF51366">
    <property type="entry name" value="Ribulose-phoshate binding barrel"/>
    <property type="match status" value="1"/>
</dbReference>
<dbReference type="Proteomes" id="UP000199296">
    <property type="component" value="Unassembled WGS sequence"/>
</dbReference>
<keyword evidence="11" id="KW-1185">Reference proteome</keyword>